<proteinExistence type="predicted"/>
<dbReference type="Proteomes" id="UP001586593">
    <property type="component" value="Unassembled WGS sequence"/>
</dbReference>
<name>A0ABR3WHS9_9PEZI</name>
<reference evidence="1 2" key="1">
    <citation type="journal article" date="2024" name="Commun. Biol.">
        <title>Comparative genomic analysis of thermophilic fungi reveals convergent evolutionary adaptations and gene losses.</title>
        <authorList>
            <person name="Steindorff A.S."/>
            <person name="Aguilar-Pontes M.V."/>
            <person name="Robinson A.J."/>
            <person name="Andreopoulos B."/>
            <person name="LaButti K."/>
            <person name="Kuo A."/>
            <person name="Mondo S."/>
            <person name="Riley R."/>
            <person name="Otillar R."/>
            <person name="Haridas S."/>
            <person name="Lipzen A."/>
            <person name="Grimwood J."/>
            <person name="Schmutz J."/>
            <person name="Clum A."/>
            <person name="Reid I.D."/>
            <person name="Moisan M.C."/>
            <person name="Butler G."/>
            <person name="Nguyen T.T.M."/>
            <person name="Dewar K."/>
            <person name="Conant G."/>
            <person name="Drula E."/>
            <person name="Henrissat B."/>
            <person name="Hansel C."/>
            <person name="Singer S."/>
            <person name="Hutchinson M.I."/>
            <person name="de Vries R.P."/>
            <person name="Natvig D.O."/>
            <person name="Powell A.J."/>
            <person name="Tsang A."/>
            <person name="Grigoriev I.V."/>
        </authorList>
    </citation>
    <scope>NUCLEOTIDE SEQUENCE [LARGE SCALE GENOMIC DNA]</scope>
    <source>
        <strain evidence="1 2">ATCC 24622</strain>
    </source>
</reference>
<evidence type="ECO:0000313" key="1">
    <source>
        <dbReference type="EMBL" id="KAL1861853.1"/>
    </source>
</evidence>
<gene>
    <name evidence="1" type="ORF">VTK73DRAFT_6886</name>
</gene>
<dbReference type="EMBL" id="JAZHXJ010000402">
    <property type="protein sequence ID" value="KAL1861853.1"/>
    <property type="molecule type" value="Genomic_DNA"/>
</dbReference>
<accession>A0ABR3WHS9</accession>
<evidence type="ECO:0000313" key="2">
    <source>
        <dbReference type="Proteomes" id="UP001586593"/>
    </source>
</evidence>
<comment type="caution">
    <text evidence="1">The sequence shown here is derived from an EMBL/GenBank/DDBJ whole genome shotgun (WGS) entry which is preliminary data.</text>
</comment>
<protein>
    <submittedName>
        <fullName evidence="1">Uncharacterized protein</fullName>
    </submittedName>
</protein>
<sequence>MGHVMTNPGVTGRSNLHAQPIRYSQPRLAHFPTTPHKTCSSSSGESENTLLTSRYLPHNQAAPPPQEPILPDFTIKTWSVPTSQIEGPFFSLVASPRLYKSPLVLSAPSCEPSLGGLTKGKAPPILWCCTKSRTVSLHRRHKAHKARREDVN</sequence>
<organism evidence="1 2">
    <name type="scientific">Phialemonium thermophilum</name>
    <dbReference type="NCBI Taxonomy" id="223376"/>
    <lineage>
        <taxon>Eukaryota</taxon>
        <taxon>Fungi</taxon>
        <taxon>Dikarya</taxon>
        <taxon>Ascomycota</taxon>
        <taxon>Pezizomycotina</taxon>
        <taxon>Sordariomycetes</taxon>
        <taxon>Sordariomycetidae</taxon>
        <taxon>Cephalothecales</taxon>
        <taxon>Cephalothecaceae</taxon>
        <taxon>Phialemonium</taxon>
    </lineage>
</organism>
<keyword evidence="2" id="KW-1185">Reference proteome</keyword>